<name>A0A8R7JXR6_TRIUA</name>
<organism evidence="2 3">
    <name type="scientific">Triticum urartu</name>
    <name type="common">Red wild einkorn</name>
    <name type="synonym">Crithodium urartu</name>
    <dbReference type="NCBI Taxonomy" id="4572"/>
    <lineage>
        <taxon>Eukaryota</taxon>
        <taxon>Viridiplantae</taxon>
        <taxon>Streptophyta</taxon>
        <taxon>Embryophyta</taxon>
        <taxon>Tracheophyta</taxon>
        <taxon>Spermatophyta</taxon>
        <taxon>Magnoliopsida</taxon>
        <taxon>Liliopsida</taxon>
        <taxon>Poales</taxon>
        <taxon>Poaceae</taxon>
        <taxon>BOP clade</taxon>
        <taxon>Pooideae</taxon>
        <taxon>Triticodae</taxon>
        <taxon>Triticeae</taxon>
        <taxon>Triticinae</taxon>
        <taxon>Triticum</taxon>
    </lineage>
</organism>
<dbReference type="AlphaFoldDB" id="A0A8R7JXR6"/>
<reference evidence="3" key="1">
    <citation type="journal article" date="2013" name="Nature">
        <title>Draft genome of the wheat A-genome progenitor Triticum urartu.</title>
        <authorList>
            <person name="Ling H.Q."/>
            <person name="Zhao S."/>
            <person name="Liu D."/>
            <person name="Wang J."/>
            <person name="Sun H."/>
            <person name="Zhang C."/>
            <person name="Fan H."/>
            <person name="Li D."/>
            <person name="Dong L."/>
            <person name="Tao Y."/>
            <person name="Gao C."/>
            <person name="Wu H."/>
            <person name="Li Y."/>
            <person name="Cui Y."/>
            <person name="Guo X."/>
            <person name="Zheng S."/>
            <person name="Wang B."/>
            <person name="Yu K."/>
            <person name="Liang Q."/>
            <person name="Yang W."/>
            <person name="Lou X."/>
            <person name="Chen J."/>
            <person name="Feng M."/>
            <person name="Jian J."/>
            <person name="Zhang X."/>
            <person name="Luo G."/>
            <person name="Jiang Y."/>
            <person name="Liu J."/>
            <person name="Wang Z."/>
            <person name="Sha Y."/>
            <person name="Zhang B."/>
            <person name="Wu H."/>
            <person name="Tang D."/>
            <person name="Shen Q."/>
            <person name="Xue P."/>
            <person name="Zou S."/>
            <person name="Wang X."/>
            <person name="Liu X."/>
            <person name="Wang F."/>
            <person name="Yang Y."/>
            <person name="An X."/>
            <person name="Dong Z."/>
            <person name="Zhang K."/>
            <person name="Zhang X."/>
            <person name="Luo M.C."/>
            <person name="Dvorak J."/>
            <person name="Tong Y."/>
            <person name="Wang J."/>
            <person name="Yang H."/>
            <person name="Li Z."/>
            <person name="Wang D."/>
            <person name="Zhang A."/>
            <person name="Wang J."/>
        </authorList>
    </citation>
    <scope>NUCLEOTIDE SEQUENCE</scope>
    <source>
        <strain evidence="3">cv. G1812</strain>
    </source>
</reference>
<reference evidence="2" key="2">
    <citation type="submission" date="2018-03" db="EMBL/GenBank/DDBJ databases">
        <title>The Triticum urartu genome reveals the dynamic nature of wheat genome evolution.</title>
        <authorList>
            <person name="Ling H."/>
            <person name="Ma B."/>
            <person name="Shi X."/>
            <person name="Liu H."/>
            <person name="Dong L."/>
            <person name="Sun H."/>
            <person name="Cao Y."/>
            <person name="Gao Q."/>
            <person name="Zheng S."/>
            <person name="Li Y."/>
            <person name="Yu Y."/>
            <person name="Du H."/>
            <person name="Qi M."/>
            <person name="Li Y."/>
            <person name="Yu H."/>
            <person name="Cui Y."/>
            <person name="Wang N."/>
            <person name="Chen C."/>
            <person name="Wu H."/>
            <person name="Zhao Y."/>
            <person name="Zhang J."/>
            <person name="Li Y."/>
            <person name="Zhou W."/>
            <person name="Zhang B."/>
            <person name="Hu W."/>
            <person name="Eijk M."/>
            <person name="Tang J."/>
            <person name="Witsenboer H."/>
            <person name="Zhao S."/>
            <person name="Li Z."/>
            <person name="Zhang A."/>
            <person name="Wang D."/>
            <person name="Liang C."/>
        </authorList>
    </citation>
    <scope>NUCLEOTIDE SEQUENCE [LARGE SCALE GENOMIC DNA]</scope>
    <source>
        <strain evidence="2">cv. G1812</strain>
    </source>
</reference>
<feature type="region of interest" description="Disordered" evidence="1">
    <location>
        <begin position="37"/>
        <end position="97"/>
    </location>
</feature>
<evidence type="ECO:0000313" key="3">
    <source>
        <dbReference type="Proteomes" id="UP000015106"/>
    </source>
</evidence>
<protein>
    <submittedName>
        <fullName evidence="2">Uncharacterized protein</fullName>
    </submittedName>
</protein>
<proteinExistence type="predicted"/>
<feature type="compositionally biased region" description="Basic and acidic residues" evidence="1">
    <location>
        <begin position="58"/>
        <end position="72"/>
    </location>
</feature>
<evidence type="ECO:0000256" key="1">
    <source>
        <dbReference type="SAM" id="MobiDB-lite"/>
    </source>
</evidence>
<dbReference type="Gramene" id="TuG1812G0100001231.01.T01">
    <property type="protein sequence ID" value="TuG1812G0100001231.01.T01.cds275714"/>
    <property type="gene ID" value="TuG1812G0100001231.01"/>
</dbReference>
<dbReference type="EnsemblPlants" id="TuG1812G0100001231.01.T01">
    <property type="protein sequence ID" value="TuG1812G0100001231.01.T01.cds275714"/>
    <property type="gene ID" value="TuG1812G0100001231.01"/>
</dbReference>
<reference evidence="2" key="3">
    <citation type="submission" date="2022-06" db="UniProtKB">
        <authorList>
            <consortium name="EnsemblPlants"/>
        </authorList>
    </citation>
    <scope>IDENTIFICATION</scope>
</reference>
<accession>A0A8R7JXR6</accession>
<sequence>MAERRSLLSVPFRRVEEFLLQVVVFLGARLRRRLTGMEERAGEVVSGGEAGEVGGEGDGERDAGGGEDDQRRGHDRRRRRRGAGHGGRPGQAPSAPQQLACPAVLSAAAAAAVSCFR</sequence>
<dbReference type="Proteomes" id="UP000015106">
    <property type="component" value="Chromosome 1"/>
</dbReference>
<keyword evidence="3" id="KW-1185">Reference proteome</keyword>
<evidence type="ECO:0000313" key="2">
    <source>
        <dbReference type="EnsemblPlants" id="TuG1812G0100001231.01.T01.cds275714"/>
    </source>
</evidence>
<feature type="compositionally biased region" description="Basic residues" evidence="1">
    <location>
        <begin position="73"/>
        <end position="83"/>
    </location>
</feature>